<dbReference type="EMBL" id="MFKF01000417">
    <property type="protein sequence ID" value="OGG44082.1"/>
    <property type="molecule type" value="Genomic_DNA"/>
</dbReference>
<reference evidence="1 2" key="1">
    <citation type="journal article" date="2016" name="Nat. Commun.">
        <title>Thousands of microbial genomes shed light on interconnected biogeochemical processes in an aquifer system.</title>
        <authorList>
            <person name="Anantharaman K."/>
            <person name="Brown C.T."/>
            <person name="Hug L.A."/>
            <person name="Sharon I."/>
            <person name="Castelle C.J."/>
            <person name="Probst A.J."/>
            <person name="Thomas B.C."/>
            <person name="Singh A."/>
            <person name="Wilkins M.J."/>
            <person name="Karaoz U."/>
            <person name="Brodie E.L."/>
            <person name="Williams K.H."/>
            <person name="Hubbard S.S."/>
            <person name="Banfield J.F."/>
        </authorList>
    </citation>
    <scope>NUCLEOTIDE SEQUENCE [LARGE SCALE GENOMIC DNA]</scope>
    <source>
        <strain evidence="2">RIFCSPLOWO2_12_FULL_64_10</strain>
    </source>
</reference>
<dbReference type="AlphaFoldDB" id="A0A1F6C4X6"/>
<evidence type="ECO:0000313" key="2">
    <source>
        <dbReference type="Proteomes" id="UP000178606"/>
    </source>
</evidence>
<gene>
    <name evidence="1" type="ORF">A3F84_00040</name>
</gene>
<organism evidence="1 2">
    <name type="scientific">Handelsmanbacteria sp. (strain RIFCSPLOWO2_12_FULL_64_10)</name>
    <dbReference type="NCBI Taxonomy" id="1817868"/>
    <lineage>
        <taxon>Bacteria</taxon>
        <taxon>Candidatus Handelsmaniibacteriota</taxon>
    </lineage>
</organism>
<dbReference type="Proteomes" id="UP000178606">
    <property type="component" value="Unassembled WGS sequence"/>
</dbReference>
<protein>
    <recommendedName>
        <fullName evidence="3">Heparinase II N-terminal domain-containing protein</fullName>
    </recommendedName>
</protein>
<sequence>MTRKEYDAELEARGRQFLEPVARSAASLWGAHAILAMGGDPQRVAEIIQARLGSRPAGPFGRVATGTFDVLAAMTLICRWGDLLPEPAHARVREALTRGILHRGNTENHWLMHYAGTLLATERWPDVEVWGNGLSREATRAEATRWILGMIDRTARLGHYEYDSTQYHPCHLLSMIALTDHARDPRLRALAGRMATLYVADMALEYFHGAWAGGHSREGYRQNTWTLVGASASLGFYYFGDAPFDPEVHRDEMACPAMTARFRPPPLLADLARDRSKPRVVKKTKAPRAIYRHADREARPVRKYTYLSPSFALGSTQVNLPGAPAGPIDLVSWDLSWAGPKHQATLVCGHPCLSPGRFSAFLSGLPQAIGRAVAAPKPYLQNPDRLFGASPYERMMQHESALLVLYRIPPEDPAPYVNLYLPKAVAWTEREGWVLGDAGAFYVGLRPVGDCRWQEIWEEGHLDGYLIRVEGRDVGLALEAEEARSVGTFDNFCEEMVSPRLDLSGWPEPGRVRFETLGGHELELIYDGPHRVDGTEIDYASWPLYEAPGVEAPPGAGRILFCLKGERLELDFEVDPSRPMLPMRVIG</sequence>
<name>A0A1F6C4X6_HANXR</name>
<accession>A0A1F6C4X6</accession>
<comment type="caution">
    <text evidence="1">The sequence shown here is derived from an EMBL/GenBank/DDBJ whole genome shotgun (WGS) entry which is preliminary data.</text>
</comment>
<evidence type="ECO:0000313" key="1">
    <source>
        <dbReference type="EMBL" id="OGG44082.1"/>
    </source>
</evidence>
<evidence type="ECO:0008006" key="3">
    <source>
        <dbReference type="Google" id="ProtNLM"/>
    </source>
</evidence>
<proteinExistence type="predicted"/>